<feature type="transmembrane region" description="Helical" evidence="1">
    <location>
        <begin position="97"/>
        <end position="114"/>
    </location>
</feature>
<dbReference type="InterPro" id="IPR002656">
    <property type="entry name" value="Acyl_transf_3_dom"/>
</dbReference>
<dbReference type="KEGG" id="arep:ID810_02275"/>
<keyword evidence="4" id="KW-1185">Reference proteome</keyword>
<dbReference type="PANTHER" id="PTHR23028">
    <property type="entry name" value="ACETYLTRANSFERASE"/>
    <property type="match status" value="1"/>
</dbReference>
<evidence type="ECO:0000259" key="2">
    <source>
        <dbReference type="Pfam" id="PF01757"/>
    </source>
</evidence>
<feature type="transmembrane region" description="Helical" evidence="1">
    <location>
        <begin position="20"/>
        <end position="39"/>
    </location>
</feature>
<organism evidence="3 4">
    <name type="scientific">Actinomyces respiraculi</name>
    <dbReference type="NCBI Taxonomy" id="2744574"/>
    <lineage>
        <taxon>Bacteria</taxon>
        <taxon>Bacillati</taxon>
        <taxon>Actinomycetota</taxon>
        <taxon>Actinomycetes</taxon>
        <taxon>Actinomycetales</taxon>
        <taxon>Actinomycetaceae</taxon>
        <taxon>Actinomyces</taxon>
    </lineage>
</organism>
<dbReference type="GO" id="GO:0016020">
    <property type="term" value="C:membrane"/>
    <property type="evidence" value="ECO:0007669"/>
    <property type="project" value="TreeGrafter"/>
</dbReference>
<keyword evidence="3" id="KW-0808">Transferase</keyword>
<dbReference type="RefSeq" id="WP_166856244.1">
    <property type="nucleotide sequence ID" value="NZ_CP063989.1"/>
</dbReference>
<reference evidence="3 4" key="1">
    <citation type="submission" date="2020-11" db="EMBL/GenBank/DDBJ databases">
        <title>Actinomyces sp. ZJ750.</title>
        <authorList>
            <person name="Zhou J."/>
        </authorList>
    </citation>
    <scope>NUCLEOTIDE SEQUENCE [LARGE SCALE GENOMIC DNA]</scope>
    <source>
        <strain evidence="3 4">ZJ750</strain>
    </source>
</reference>
<dbReference type="EMBL" id="CP063989">
    <property type="protein sequence ID" value="QPL05820.1"/>
    <property type="molecule type" value="Genomic_DNA"/>
</dbReference>
<keyword evidence="1" id="KW-0472">Membrane</keyword>
<evidence type="ECO:0000313" key="3">
    <source>
        <dbReference type="EMBL" id="QPL05820.1"/>
    </source>
</evidence>
<proteinExistence type="predicted"/>
<dbReference type="PANTHER" id="PTHR23028:SF131">
    <property type="entry name" value="BLR2367 PROTEIN"/>
    <property type="match status" value="1"/>
</dbReference>
<feature type="transmembrane region" description="Helical" evidence="1">
    <location>
        <begin position="287"/>
        <end position="305"/>
    </location>
</feature>
<dbReference type="GO" id="GO:0016747">
    <property type="term" value="F:acyltransferase activity, transferring groups other than amino-acyl groups"/>
    <property type="evidence" value="ECO:0007669"/>
    <property type="project" value="InterPro"/>
</dbReference>
<dbReference type="InterPro" id="IPR050879">
    <property type="entry name" value="Acyltransferase_3"/>
</dbReference>
<keyword evidence="1" id="KW-0812">Transmembrane</keyword>
<evidence type="ECO:0000256" key="1">
    <source>
        <dbReference type="SAM" id="Phobius"/>
    </source>
</evidence>
<feature type="transmembrane region" description="Helical" evidence="1">
    <location>
        <begin position="256"/>
        <end position="275"/>
    </location>
</feature>
<feature type="transmembrane region" description="Helical" evidence="1">
    <location>
        <begin position="231"/>
        <end position="249"/>
    </location>
</feature>
<feature type="transmembrane region" description="Helical" evidence="1">
    <location>
        <begin position="154"/>
        <end position="173"/>
    </location>
</feature>
<feature type="transmembrane region" description="Helical" evidence="1">
    <location>
        <begin position="59"/>
        <end position="77"/>
    </location>
</feature>
<name>A0A7T0LLC8_9ACTO</name>
<dbReference type="GO" id="GO:0000271">
    <property type="term" value="P:polysaccharide biosynthetic process"/>
    <property type="evidence" value="ECO:0007669"/>
    <property type="project" value="TreeGrafter"/>
</dbReference>
<feature type="transmembrane region" description="Helical" evidence="1">
    <location>
        <begin position="317"/>
        <end position="337"/>
    </location>
</feature>
<evidence type="ECO:0000313" key="4">
    <source>
        <dbReference type="Proteomes" id="UP000594637"/>
    </source>
</evidence>
<dbReference type="AlphaFoldDB" id="A0A7T0LLC8"/>
<gene>
    <name evidence="3" type="ORF">ID810_02275</name>
</gene>
<feature type="domain" description="Acyltransferase 3" evidence="2">
    <location>
        <begin position="22"/>
        <end position="337"/>
    </location>
</feature>
<keyword evidence="1" id="KW-1133">Transmembrane helix</keyword>
<dbReference type="Pfam" id="PF01757">
    <property type="entry name" value="Acyl_transf_3"/>
    <property type="match status" value="1"/>
</dbReference>
<keyword evidence="3" id="KW-0012">Acyltransferase</keyword>
<accession>A0A7T0LLC8</accession>
<dbReference type="Proteomes" id="UP000594637">
    <property type="component" value="Chromosome"/>
</dbReference>
<sequence length="372" mass="40868">MTAAPSRAASPGTSRPRRRVFSLDLIRALATLIIVLTHVNNPFLTDGRYLLTNQPFGVYVGDLGVSLFLIVSGASLATTYHGPLNLRVFFWKRFKGIYPMFWIAWLLGTLYFFVDMGGHPLNVAPARSLIWTVLGVDGLVANFGVHTAYLLGEWFLGFIILFYLVFPLLLAGVERWPKTTAAIILGLYLASLYVLRDGASFPSSVILTVRLPELVFGMYLVRYVTKVPPVVVVPALAMLVVTSVLVGTIPKDVATTAVGISVFLILTVLAPWVQIGPVSEAVTLVSTYSYPVFLVHHVIIYKLFLYSGLDYGSFYPVQLVVMLGVVCVLTLALAVALDRLTSRVVAMTARAFAGRWWRPQALVTGPDQQEGR</sequence>
<protein>
    <submittedName>
        <fullName evidence="3">Acyltransferase</fullName>
    </submittedName>
</protein>